<keyword evidence="2" id="KW-0732">Signal</keyword>
<evidence type="ECO:0000313" key="3">
    <source>
        <dbReference type="EMBL" id="MBB4842221.1"/>
    </source>
</evidence>
<dbReference type="Proteomes" id="UP000562027">
    <property type="component" value="Unassembled WGS sequence"/>
</dbReference>
<name>A0A840L315_9BURK</name>
<comment type="caution">
    <text evidence="3">The sequence shown here is derived from an EMBL/GenBank/DDBJ whole genome shotgun (WGS) entry which is preliminary data.</text>
</comment>
<keyword evidence="4" id="KW-1185">Reference proteome</keyword>
<organism evidence="3 4">
    <name type="scientific">Roseateles oligotrophus</name>
    <dbReference type="NCBI Taxonomy" id="1769250"/>
    <lineage>
        <taxon>Bacteria</taxon>
        <taxon>Pseudomonadati</taxon>
        <taxon>Pseudomonadota</taxon>
        <taxon>Betaproteobacteria</taxon>
        <taxon>Burkholderiales</taxon>
        <taxon>Sphaerotilaceae</taxon>
        <taxon>Roseateles</taxon>
    </lineage>
</organism>
<feature type="compositionally biased region" description="Pro residues" evidence="1">
    <location>
        <begin position="408"/>
        <end position="420"/>
    </location>
</feature>
<sequence length="636" mass="67581">MSAARLACGLGLLAALLAPPAQAKPSEQQLESRYQSLQQLRALERRAEQAQAGAQALEGGSQGLVEQPAALLQRAQALRSRLLAQQQDSPCVQALPQAQQRLSAGVQAWQAALQASYAAVQAVAAARPGELAQAGRSADQAFDQRQAAEQALSLARKDWLAALSQCRSQLAQGDGDVQDLSGSSRRLRERALALTESTQGLRAETQDLLDQPLAKTLPGYQARPAAWPQGRGLEDLRQALAGQVPSESLGLQPADWSALAELNRQAQGLAPLQALLPRLQDALAYASQADKTVAGEAEAQALGERSQRAQQDLNQGLRSLQTGAQSPAALLERLLQTQQGLAAQLQLLADKLPAAQQQAAATAAQARLSLPPLQAALREAGARAQQAWAEAYLEQHGQLPGGGLAKAAPPPPPPPVPVAPPPGPTAALAAPNLADHAYQFFKELGAELPGFGAYSYLLLHSGSDLAKPDVARRYAKVLAVLQREREASTVAASEARQVHLFCLPGSASSYADDLGKQILFRAQSGLLTRPEMKKRLGPKGGTGPFLITLPLRLSEARSSTPLLFVDLSLYPEDTVADLLSSYMSDLLRDFPREQLRWKPPLQQQVALTMIGLSRDVSGLFMSVLPTASAAEARPRP</sequence>
<protein>
    <submittedName>
        <fullName evidence="3">Putative nucleic acid-binding Zn-ribbon protein</fullName>
    </submittedName>
</protein>
<dbReference type="AlphaFoldDB" id="A0A840L315"/>
<proteinExistence type="predicted"/>
<reference evidence="3 4" key="1">
    <citation type="submission" date="2020-08" db="EMBL/GenBank/DDBJ databases">
        <title>Functional genomics of gut bacteria from endangered species of beetles.</title>
        <authorList>
            <person name="Carlos-Shanley C."/>
        </authorList>
    </citation>
    <scope>NUCLEOTIDE SEQUENCE [LARGE SCALE GENOMIC DNA]</scope>
    <source>
        <strain evidence="3 4">S00239</strain>
    </source>
</reference>
<feature type="region of interest" description="Disordered" evidence="1">
    <location>
        <begin position="399"/>
        <end position="420"/>
    </location>
</feature>
<gene>
    <name evidence="3" type="ORF">HNP55_000716</name>
</gene>
<evidence type="ECO:0000313" key="4">
    <source>
        <dbReference type="Proteomes" id="UP000562027"/>
    </source>
</evidence>
<dbReference type="EMBL" id="JACHLP010000001">
    <property type="protein sequence ID" value="MBB4842221.1"/>
    <property type="molecule type" value="Genomic_DNA"/>
</dbReference>
<feature type="signal peptide" evidence="2">
    <location>
        <begin position="1"/>
        <end position="23"/>
    </location>
</feature>
<feature type="chain" id="PRO_5032904997" evidence="2">
    <location>
        <begin position="24"/>
        <end position="636"/>
    </location>
</feature>
<evidence type="ECO:0000256" key="1">
    <source>
        <dbReference type="SAM" id="MobiDB-lite"/>
    </source>
</evidence>
<evidence type="ECO:0000256" key="2">
    <source>
        <dbReference type="SAM" id="SignalP"/>
    </source>
</evidence>
<accession>A0A840L315</accession>
<dbReference type="RefSeq" id="WP_184296232.1">
    <property type="nucleotide sequence ID" value="NZ_JACHLP010000001.1"/>
</dbReference>